<dbReference type="InterPro" id="IPR050952">
    <property type="entry name" value="TRIM-NHL_E3_ligases"/>
</dbReference>
<organism evidence="3 4">
    <name type="scientific">Rotaria sordida</name>
    <dbReference type="NCBI Taxonomy" id="392033"/>
    <lineage>
        <taxon>Eukaryota</taxon>
        <taxon>Metazoa</taxon>
        <taxon>Spiralia</taxon>
        <taxon>Gnathifera</taxon>
        <taxon>Rotifera</taxon>
        <taxon>Eurotatoria</taxon>
        <taxon>Bdelloidea</taxon>
        <taxon>Philodinida</taxon>
        <taxon>Philodinidae</taxon>
        <taxon>Rotaria</taxon>
    </lineage>
</organism>
<dbReference type="InterPro" id="IPR001258">
    <property type="entry name" value="NHL_repeat"/>
</dbReference>
<dbReference type="Gene3D" id="2.120.10.30">
    <property type="entry name" value="TolB, C-terminal domain"/>
    <property type="match status" value="4"/>
</dbReference>
<gene>
    <name evidence="3" type="ORF">FNK824_LOCUS34656</name>
</gene>
<keyword evidence="1" id="KW-0677">Repeat</keyword>
<evidence type="ECO:0000313" key="4">
    <source>
        <dbReference type="Proteomes" id="UP000663874"/>
    </source>
</evidence>
<comment type="caution">
    <text evidence="3">The sequence shown here is derived from an EMBL/GenBank/DDBJ whole genome shotgun (WGS) entry which is preliminary data.</text>
</comment>
<dbReference type="Proteomes" id="UP000663874">
    <property type="component" value="Unassembled WGS sequence"/>
</dbReference>
<feature type="repeat" description="NHL" evidence="2">
    <location>
        <begin position="178"/>
        <end position="214"/>
    </location>
</feature>
<evidence type="ECO:0000256" key="2">
    <source>
        <dbReference type="PROSITE-ProRule" id="PRU00504"/>
    </source>
</evidence>
<evidence type="ECO:0000256" key="1">
    <source>
        <dbReference type="ARBA" id="ARBA00022737"/>
    </source>
</evidence>
<dbReference type="PROSITE" id="PS51125">
    <property type="entry name" value="NHL"/>
    <property type="match status" value="2"/>
</dbReference>
<reference evidence="3" key="1">
    <citation type="submission" date="2021-02" db="EMBL/GenBank/DDBJ databases">
        <authorList>
            <person name="Nowell W R."/>
        </authorList>
    </citation>
    <scope>NUCLEOTIDE SEQUENCE</scope>
</reference>
<dbReference type="CDD" id="cd05819">
    <property type="entry name" value="NHL"/>
    <property type="match status" value="2"/>
</dbReference>
<sequence length="654" mass="71132">MRVNNKGFKYLIVDYDLKISVSYNQPKFCPHVSWDLTAITIANIDTVGSQPYEIFINTNNTMYVPNRQTGRIIVWYEGNITSATNISANLSNPYGLFVAPSYDIYVDSDNNNGRVTKWTLHTTISVPVMHPCQPCWDIFIDINDTLYCSMNNLHQVITKSLNSDSNALIIVGGTSVAGSTSYMLNSPRGIFVDINFDLYVADCNNNRIQLFQAGQLNGITVAGNGAINTITLNCPSGIVLDADNYLFILDQNNYRIVRSGPNGFQCLVGCYGGGSASHQLITPMSMAFDSFGNIFVSDSDNSRIQKFVLKTNACNATTISQHTVTSTMNSVKSSSYITRSDVQSTVTYETNDTTASAPKIRSYNQPKFSAFASWSANAITFATSTTVGSTPYGIFINSENTIYVANKANSQIQVWLNENINSLRTISVGVSSPYALYVTTSGDIYVDNGNWNGRVDKLALDGTIAVPIMYVGQSCYGLFVGINDILYCSIANLHRVVTKPLNSISNTLTIAAGTGCSGSTSDTLNSPRGIFVDINFDLYVADCNNNRIQLFQSGQLNGITVAGNGAINTITLNCPSGIVLDADNYLFIVDQGNHRIVRSGPNGFRCLVGCYGGVSASNQLLNPQSMAFDSFGNIFVYDSSNNRIQKFVLATNSC</sequence>
<dbReference type="AlphaFoldDB" id="A0A819ZG13"/>
<name>A0A819ZG13_9BILA</name>
<dbReference type="EMBL" id="CAJOBE010013832">
    <property type="protein sequence ID" value="CAF4170378.1"/>
    <property type="molecule type" value="Genomic_DNA"/>
</dbReference>
<protein>
    <recommendedName>
        <fullName evidence="5">NHL repeat containing protein</fullName>
    </recommendedName>
</protein>
<feature type="repeat" description="NHL" evidence="2">
    <location>
        <begin position="515"/>
        <end position="554"/>
    </location>
</feature>
<accession>A0A819ZG13</accession>
<evidence type="ECO:0000313" key="3">
    <source>
        <dbReference type="EMBL" id="CAF4170378.1"/>
    </source>
</evidence>
<feature type="non-terminal residue" evidence="3">
    <location>
        <position position="1"/>
    </location>
</feature>
<evidence type="ECO:0008006" key="5">
    <source>
        <dbReference type="Google" id="ProtNLM"/>
    </source>
</evidence>
<dbReference type="PANTHER" id="PTHR24104">
    <property type="entry name" value="E3 UBIQUITIN-PROTEIN LIGASE NHLRC1-RELATED"/>
    <property type="match status" value="1"/>
</dbReference>
<proteinExistence type="predicted"/>
<dbReference type="InterPro" id="IPR011042">
    <property type="entry name" value="6-blade_b-propeller_TolB-like"/>
</dbReference>
<dbReference type="SUPFAM" id="SSF101898">
    <property type="entry name" value="NHL repeat"/>
    <property type="match status" value="2"/>
</dbReference>